<accession>A0A8S0X9E8</accession>
<name>A0A8S0X9E8_9GAMM</name>
<protein>
    <submittedName>
        <fullName evidence="1">Uncharacterized protein</fullName>
    </submittedName>
</protein>
<dbReference type="EMBL" id="CADCXN010000091">
    <property type="protein sequence ID" value="CAA9892186.1"/>
    <property type="molecule type" value="Genomic_DNA"/>
</dbReference>
<keyword evidence="2" id="KW-1185">Reference proteome</keyword>
<dbReference type="Proteomes" id="UP000494216">
    <property type="component" value="Unassembled WGS sequence"/>
</dbReference>
<dbReference type="AlphaFoldDB" id="A0A8S0X9E8"/>
<organism evidence="1 2">
    <name type="scientific">Candidatus Methylobacter favarea</name>
    <dbReference type="NCBI Taxonomy" id="2707345"/>
    <lineage>
        <taxon>Bacteria</taxon>
        <taxon>Pseudomonadati</taxon>
        <taxon>Pseudomonadota</taxon>
        <taxon>Gammaproteobacteria</taxon>
        <taxon>Methylococcales</taxon>
        <taxon>Methylococcaceae</taxon>
        <taxon>Methylobacter</taxon>
    </lineage>
</organism>
<evidence type="ECO:0000313" key="1">
    <source>
        <dbReference type="EMBL" id="CAA9892186.1"/>
    </source>
</evidence>
<dbReference type="RefSeq" id="WP_174626966.1">
    <property type="nucleotide sequence ID" value="NZ_CADCXN010000091.1"/>
</dbReference>
<reference evidence="1 2" key="1">
    <citation type="submission" date="2020-02" db="EMBL/GenBank/DDBJ databases">
        <authorList>
            <person name="Hogendoorn C."/>
        </authorList>
    </citation>
    <scope>NUCLEOTIDE SEQUENCE [LARGE SCALE GENOMIC DNA]</scope>
    <source>
        <strain evidence="1">METHB21</strain>
    </source>
</reference>
<comment type="caution">
    <text evidence="1">The sequence shown here is derived from an EMBL/GenBank/DDBJ whole genome shotgun (WGS) entry which is preliminary data.</text>
</comment>
<evidence type="ECO:0000313" key="2">
    <source>
        <dbReference type="Proteomes" id="UP000494216"/>
    </source>
</evidence>
<sequence>MSKNGIEDELRPTYDLQSLQVRKLGARRKKFCDTVHLEPDVMAAFPNTDAVNEALRYLIDVAKRANSLTLRR</sequence>
<gene>
    <name evidence="1" type="ORF">METHB2_60078</name>
</gene>
<proteinExistence type="predicted"/>